<accession>A0A7X5HUA5</accession>
<evidence type="ECO:0000313" key="4">
    <source>
        <dbReference type="Proteomes" id="UP000461585"/>
    </source>
</evidence>
<dbReference type="Pfam" id="PF11796">
    <property type="entry name" value="DUF3323"/>
    <property type="match status" value="1"/>
</dbReference>
<proteinExistence type="predicted"/>
<organism evidence="3 4">
    <name type="scientific">Anaerotalea alkaliphila</name>
    <dbReference type="NCBI Taxonomy" id="2662126"/>
    <lineage>
        <taxon>Bacteria</taxon>
        <taxon>Bacillati</taxon>
        <taxon>Bacillota</taxon>
        <taxon>Clostridia</taxon>
        <taxon>Eubacteriales</taxon>
        <taxon>Anaerotalea</taxon>
    </lineage>
</organism>
<dbReference type="RefSeq" id="WP_162369520.1">
    <property type="nucleotide sequence ID" value="NZ_JAAEEH010000006.1"/>
</dbReference>
<name>A0A7X5HUA5_9FIRM</name>
<protein>
    <submittedName>
        <fullName evidence="3">DUF2399 domain-containing protein</fullName>
    </submittedName>
</protein>
<dbReference type="EMBL" id="JAAEEH010000006">
    <property type="protein sequence ID" value="NDL66792.1"/>
    <property type="molecule type" value="Genomic_DNA"/>
</dbReference>
<dbReference type="AlphaFoldDB" id="A0A7X5HUA5"/>
<dbReference type="InterPro" id="IPR024466">
    <property type="entry name" value="CHP02679_N"/>
</dbReference>
<feature type="domain" description="DUF2399" evidence="1">
    <location>
        <begin position="272"/>
        <end position="416"/>
    </location>
</feature>
<evidence type="ECO:0000259" key="1">
    <source>
        <dbReference type="Pfam" id="PF09664"/>
    </source>
</evidence>
<dbReference type="Pfam" id="PF09664">
    <property type="entry name" value="DUF2399"/>
    <property type="match status" value="1"/>
</dbReference>
<comment type="caution">
    <text evidence="3">The sequence shown here is derived from an EMBL/GenBank/DDBJ whole genome shotgun (WGS) entry which is preliminary data.</text>
</comment>
<evidence type="ECO:0000259" key="2">
    <source>
        <dbReference type="Pfam" id="PF11796"/>
    </source>
</evidence>
<evidence type="ECO:0000313" key="3">
    <source>
        <dbReference type="EMBL" id="NDL66792.1"/>
    </source>
</evidence>
<sequence length="417" mass="46085">MKQVNRDCARYLKERPEAARILEGLRQRYEALGGVRGSFVLRDPSEAERLFLRGLFKKDYAGQRSISIPLAKFEGAFGGTRYDGVDLEGVLASYFQTPMVWQKTLAEQKAREREEFFGGLVRSLTLEELGLWLEEVLASPQSGAYKFLLGLYTESADSLGALLGALERLLAVCGSHAEGLSLPVAAAMATRDPHRLDPGTPLRRVLLYHLSHREGVPYPESAEETDGLLQTANLLMDSSTRTVLTYGLEGWDSGGEALGWLAFHRRREPLVLTGANLGKAESLTAVAPRVHCFENPAAFYARILRHPAGAAICTGGQVNGLVYRLMDALHQGGVLFDYSGDFDPEGLLIADKLKLRYPTLELTAFTGENYLRSLSDNPLSKRRLKQLDLLRDSRLVAVGELVRTHGKAGYQEYLIDA</sequence>
<reference evidence="3 4" key="1">
    <citation type="submission" date="2020-01" db="EMBL/GenBank/DDBJ databases">
        <title>Anaeroalcalibacter tamaniensis gen. nov., sp. nov., moderately halophilic strictly anaerobic fermenter bacterium from mud volcano of Taman peninsula.</title>
        <authorList>
            <person name="Frolova A."/>
            <person name="Merkel A.Y."/>
            <person name="Slobodkin A.I."/>
        </authorList>
    </citation>
    <scope>NUCLEOTIDE SEQUENCE [LARGE SCALE GENOMIC DNA]</scope>
    <source>
        <strain evidence="3 4">F-3ap</strain>
    </source>
</reference>
<feature type="domain" description="Conserved hypothetical protein CHP02679 N terminus" evidence="2">
    <location>
        <begin position="35"/>
        <end position="249"/>
    </location>
</feature>
<dbReference type="InterPro" id="IPR024465">
    <property type="entry name" value="DUF2399"/>
</dbReference>
<dbReference type="Proteomes" id="UP000461585">
    <property type="component" value="Unassembled WGS sequence"/>
</dbReference>
<keyword evidence="4" id="KW-1185">Reference proteome</keyword>
<gene>
    <name evidence="3" type="ORF">GXN74_03410</name>
</gene>